<reference evidence="1 2" key="1">
    <citation type="submission" date="2020-10" db="EMBL/GenBank/DDBJ databases">
        <title>Connecting structure to function with the recovery of over 1000 high-quality activated sludge metagenome-assembled genomes encoding full-length rRNA genes using long-read sequencing.</title>
        <authorList>
            <person name="Singleton C.M."/>
            <person name="Petriglieri F."/>
            <person name="Kristensen J.M."/>
            <person name="Kirkegaard R.H."/>
            <person name="Michaelsen T.Y."/>
            <person name="Andersen M.H."/>
            <person name="Karst S.M."/>
            <person name="Dueholm M.S."/>
            <person name="Nielsen P.H."/>
            <person name="Albertsen M."/>
        </authorList>
    </citation>
    <scope>NUCLEOTIDE SEQUENCE [LARGE SCALE GENOMIC DNA]</scope>
    <source>
        <strain evidence="1">OdNE_18-Q3-R46-58_MAXAC.008</strain>
    </source>
</reference>
<dbReference type="EMBL" id="JADKCH010000035">
    <property type="protein sequence ID" value="MBK8574113.1"/>
    <property type="molecule type" value="Genomic_DNA"/>
</dbReference>
<sequence length="61" mass="7115">MAVDPRYHDRAWFLIEGRWELRKGFDVSLQGRIRDVLRLPAAPPPIPRPRVGVDLHVVLFN</sequence>
<evidence type="ECO:0000313" key="1">
    <source>
        <dbReference type="EMBL" id="MBK8574113.1"/>
    </source>
</evidence>
<comment type="caution">
    <text evidence="1">The sequence shown here is derived from an EMBL/GenBank/DDBJ whole genome shotgun (WGS) entry which is preliminary data.</text>
</comment>
<evidence type="ECO:0000313" key="2">
    <source>
        <dbReference type="Proteomes" id="UP000709959"/>
    </source>
</evidence>
<dbReference type="AlphaFoldDB" id="A0A936K6U1"/>
<gene>
    <name evidence="1" type="ORF">IPN91_16185</name>
</gene>
<dbReference type="Proteomes" id="UP000709959">
    <property type="component" value="Unassembled WGS sequence"/>
</dbReference>
<protein>
    <submittedName>
        <fullName evidence="1">Uncharacterized protein</fullName>
    </submittedName>
</protein>
<name>A0A936K6U1_9BACT</name>
<proteinExistence type="predicted"/>
<accession>A0A936K6U1</accession>
<organism evidence="1 2">
    <name type="scientific">Candidatus Geothrix odensensis</name>
    <dbReference type="NCBI Taxonomy" id="2954440"/>
    <lineage>
        <taxon>Bacteria</taxon>
        <taxon>Pseudomonadati</taxon>
        <taxon>Acidobacteriota</taxon>
        <taxon>Holophagae</taxon>
        <taxon>Holophagales</taxon>
        <taxon>Holophagaceae</taxon>
        <taxon>Geothrix</taxon>
    </lineage>
</organism>